<evidence type="ECO:0000313" key="12">
    <source>
        <dbReference type="Proteomes" id="UP000663181"/>
    </source>
</evidence>
<dbReference type="InterPro" id="IPR013525">
    <property type="entry name" value="ABC2_TM"/>
</dbReference>
<keyword evidence="12" id="KW-1185">Reference proteome</keyword>
<evidence type="ECO:0000256" key="6">
    <source>
        <dbReference type="ARBA" id="ARBA00022989"/>
    </source>
</evidence>
<dbReference type="EMBL" id="CP064030">
    <property type="protein sequence ID" value="QRN53085.1"/>
    <property type="molecule type" value="Genomic_DNA"/>
</dbReference>
<evidence type="ECO:0000256" key="1">
    <source>
        <dbReference type="ARBA" id="ARBA00004651"/>
    </source>
</evidence>
<evidence type="ECO:0000256" key="8">
    <source>
        <dbReference type="ARBA" id="ARBA00023136"/>
    </source>
</evidence>
<gene>
    <name evidence="11" type="ORF">ISN74_16825</name>
</gene>
<organism evidence="11 12">
    <name type="scientific">Dyella caseinilytica</name>
    <dbReference type="NCBI Taxonomy" id="1849581"/>
    <lineage>
        <taxon>Bacteria</taxon>
        <taxon>Pseudomonadati</taxon>
        <taxon>Pseudomonadota</taxon>
        <taxon>Gammaproteobacteria</taxon>
        <taxon>Lysobacterales</taxon>
        <taxon>Rhodanobacteraceae</taxon>
        <taxon>Dyella</taxon>
    </lineage>
</organism>
<dbReference type="InterPro" id="IPR047817">
    <property type="entry name" value="ABC2_TM_bact-type"/>
</dbReference>
<evidence type="ECO:0000313" key="11">
    <source>
        <dbReference type="EMBL" id="QRN53085.1"/>
    </source>
</evidence>
<feature type="transmembrane region" description="Helical" evidence="9">
    <location>
        <begin position="233"/>
        <end position="254"/>
    </location>
</feature>
<evidence type="ECO:0000256" key="7">
    <source>
        <dbReference type="ARBA" id="ARBA00023047"/>
    </source>
</evidence>
<keyword evidence="4 9" id="KW-1003">Cell membrane</keyword>
<evidence type="ECO:0000256" key="4">
    <source>
        <dbReference type="ARBA" id="ARBA00022475"/>
    </source>
</evidence>
<evidence type="ECO:0000256" key="3">
    <source>
        <dbReference type="ARBA" id="ARBA00022448"/>
    </source>
</evidence>
<accession>A0ABX7GS56</accession>
<sequence length="265" mass="29418">MNQMLLALWRYRHFMISAIKADLRTRFNRSKLGASWMILQPLAQVAIYAVVLSSLLAAKLPAGKGAHLSYAVYLIAGMVPWSLFAEVTSRSLTMFVDNAGLMKKIAFPRICIPVITLGGALVNHSLLLLATLAIILITNHPITWLVLWVPLLTMVLLVFAAALGLVLGVINVFVRDVGQVMNVVLQLWFWMTPIVYVADVLPKQFQSIVAFNPVTPVIQGYQNVLLFQQMPPYVRLSLLLVGSTVFLGLALYMFRKASPELVDVL</sequence>
<evidence type="ECO:0000256" key="9">
    <source>
        <dbReference type="RuleBase" id="RU361157"/>
    </source>
</evidence>
<dbReference type="PANTHER" id="PTHR30413">
    <property type="entry name" value="INNER MEMBRANE TRANSPORT PERMEASE"/>
    <property type="match status" value="1"/>
</dbReference>
<proteinExistence type="inferred from homology"/>
<feature type="transmembrane region" description="Helical" evidence="9">
    <location>
        <begin position="144"/>
        <end position="173"/>
    </location>
</feature>
<dbReference type="PROSITE" id="PS51012">
    <property type="entry name" value="ABC_TM2"/>
    <property type="match status" value="1"/>
</dbReference>
<feature type="transmembrane region" description="Helical" evidence="9">
    <location>
        <begin position="180"/>
        <end position="198"/>
    </location>
</feature>
<feature type="transmembrane region" description="Helical" evidence="9">
    <location>
        <begin position="70"/>
        <end position="89"/>
    </location>
</feature>
<protein>
    <recommendedName>
        <fullName evidence="9">Transport permease protein</fullName>
    </recommendedName>
</protein>
<feature type="transmembrane region" description="Helical" evidence="9">
    <location>
        <begin position="110"/>
        <end position="138"/>
    </location>
</feature>
<name>A0ABX7GS56_9GAMM</name>
<feature type="domain" description="ABC transmembrane type-2" evidence="10">
    <location>
        <begin position="32"/>
        <end position="257"/>
    </location>
</feature>
<keyword evidence="5 9" id="KW-0812">Transmembrane</keyword>
<dbReference type="PANTHER" id="PTHR30413:SF10">
    <property type="entry name" value="CAPSULE POLYSACCHARIDE EXPORT INNER-MEMBRANE PROTEIN CTRC"/>
    <property type="match status" value="1"/>
</dbReference>
<keyword evidence="6 9" id="KW-1133">Transmembrane helix</keyword>
<evidence type="ECO:0000259" key="10">
    <source>
        <dbReference type="PROSITE" id="PS51012"/>
    </source>
</evidence>
<comment type="similarity">
    <text evidence="2 9">Belongs to the ABC-2 integral membrane protein family.</text>
</comment>
<keyword evidence="7" id="KW-0762">Sugar transport</keyword>
<reference evidence="11 12" key="1">
    <citation type="submission" date="2020-10" db="EMBL/GenBank/DDBJ databases">
        <title>Phylogeny of dyella-like bacteria.</title>
        <authorList>
            <person name="Fu J."/>
        </authorList>
    </citation>
    <scope>NUCLEOTIDE SEQUENCE [LARGE SCALE GENOMIC DNA]</scope>
    <source>
        <strain evidence="11 12">DHOB09</strain>
    </source>
</reference>
<dbReference type="Pfam" id="PF01061">
    <property type="entry name" value="ABC2_membrane"/>
    <property type="match status" value="1"/>
</dbReference>
<dbReference type="Proteomes" id="UP000663181">
    <property type="component" value="Chromosome"/>
</dbReference>
<keyword evidence="3 9" id="KW-0813">Transport</keyword>
<keyword evidence="7" id="KW-0625">Polysaccharide transport</keyword>
<feature type="transmembrane region" description="Helical" evidence="9">
    <location>
        <begin position="34"/>
        <end position="58"/>
    </location>
</feature>
<dbReference type="RefSeq" id="WP_188800317.1">
    <property type="nucleotide sequence ID" value="NZ_BMIZ01000002.1"/>
</dbReference>
<evidence type="ECO:0000256" key="5">
    <source>
        <dbReference type="ARBA" id="ARBA00022692"/>
    </source>
</evidence>
<keyword evidence="8 9" id="KW-0472">Membrane</keyword>
<comment type="subcellular location">
    <subcellularLocation>
        <location evidence="9">Cell inner membrane</location>
        <topology evidence="9">Multi-pass membrane protein</topology>
    </subcellularLocation>
    <subcellularLocation>
        <location evidence="1">Cell membrane</location>
        <topology evidence="1">Multi-pass membrane protein</topology>
    </subcellularLocation>
</comment>
<evidence type="ECO:0000256" key="2">
    <source>
        <dbReference type="ARBA" id="ARBA00007783"/>
    </source>
</evidence>